<evidence type="ECO:0000256" key="1">
    <source>
        <dbReference type="SAM" id="MobiDB-lite"/>
    </source>
</evidence>
<keyword evidence="2" id="KW-0812">Transmembrane</keyword>
<feature type="transmembrane region" description="Helical" evidence="2">
    <location>
        <begin position="46"/>
        <end position="65"/>
    </location>
</feature>
<dbReference type="eggNOG" id="ENOG50347W5">
    <property type="taxonomic scope" value="Bacteria"/>
</dbReference>
<keyword evidence="2" id="KW-1133">Transmembrane helix</keyword>
<proteinExistence type="predicted"/>
<organism evidence="3 4">
    <name type="scientific">Streptomyces clavuligerus</name>
    <dbReference type="NCBI Taxonomy" id="1901"/>
    <lineage>
        <taxon>Bacteria</taxon>
        <taxon>Bacillati</taxon>
        <taxon>Actinomycetota</taxon>
        <taxon>Actinomycetes</taxon>
        <taxon>Kitasatosporales</taxon>
        <taxon>Streptomycetaceae</taxon>
        <taxon>Streptomyces</taxon>
    </lineage>
</organism>
<protein>
    <submittedName>
        <fullName evidence="3">Uncharacterized protein</fullName>
    </submittedName>
</protein>
<feature type="transmembrane region" description="Helical" evidence="2">
    <location>
        <begin position="71"/>
        <end position="91"/>
    </location>
</feature>
<feature type="compositionally biased region" description="Basic and acidic residues" evidence="1">
    <location>
        <begin position="257"/>
        <end position="269"/>
    </location>
</feature>
<dbReference type="EMBL" id="CM000913">
    <property type="protein sequence ID" value="EFG06739.1"/>
    <property type="molecule type" value="Genomic_DNA"/>
</dbReference>
<dbReference type="GeneID" id="93731732"/>
<dbReference type="AlphaFoldDB" id="E2Q2Y6"/>
<evidence type="ECO:0000313" key="3">
    <source>
        <dbReference type="EMBL" id="EFG06739.1"/>
    </source>
</evidence>
<feature type="transmembrane region" description="Helical" evidence="2">
    <location>
        <begin position="112"/>
        <end position="132"/>
    </location>
</feature>
<accession>E2Q2Y6</accession>
<feature type="transmembrane region" description="Helical" evidence="2">
    <location>
        <begin position="178"/>
        <end position="194"/>
    </location>
</feature>
<feature type="region of interest" description="Disordered" evidence="1">
    <location>
        <begin position="1"/>
        <end position="20"/>
    </location>
</feature>
<feature type="transmembrane region" description="Helical" evidence="2">
    <location>
        <begin position="144"/>
        <end position="166"/>
    </location>
</feature>
<evidence type="ECO:0000313" key="4">
    <source>
        <dbReference type="Proteomes" id="UP000002357"/>
    </source>
</evidence>
<dbReference type="RefSeq" id="WP_003960390.1">
    <property type="nucleotide sequence ID" value="NZ_CM000913.1"/>
</dbReference>
<dbReference type="OrthoDB" id="10017166at2"/>
<gene>
    <name evidence="3" type="ORF">SCLAV_1664</name>
</gene>
<evidence type="ECO:0000256" key="2">
    <source>
        <dbReference type="SAM" id="Phobius"/>
    </source>
</evidence>
<feature type="region of interest" description="Disordered" evidence="1">
    <location>
        <begin position="233"/>
        <end position="269"/>
    </location>
</feature>
<keyword evidence="4" id="KW-1185">Reference proteome</keyword>
<reference evidence="3 4" key="1">
    <citation type="journal article" date="2010" name="Genome Biol. Evol.">
        <title>The sequence of a 1.8-mb bacterial linear plasmid reveals a rich evolutionary reservoir of secondary metabolic pathways.</title>
        <authorList>
            <person name="Medema M.H."/>
            <person name="Trefzer A."/>
            <person name="Kovalchuk A."/>
            <person name="van den Berg M."/>
            <person name="Mueller U."/>
            <person name="Heijne W."/>
            <person name="Wu L."/>
            <person name="Alam M.T."/>
            <person name="Ronning C.M."/>
            <person name="Nierman W.C."/>
            <person name="Bovenberg R.A.L."/>
            <person name="Breitling R."/>
            <person name="Takano E."/>
        </authorList>
    </citation>
    <scope>NUCLEOTIDE SEQUENCE [LARGE SCALE GENOMIC DNA]</scope>
    <source>
        <strain evidence="4">ATCC 27064 / DSM 738 / JCM 4710 / NBRC 13307 / NCIMB 12785 / NRRL 3585 / VKM Ac-602</strain>
    </source>
</reference>
<keyword evidence="2" id="KW-0472">Membrane</keyword>
<sequence length="269" mass="28066">MIAPRTAPAAGPVPRKRKKAVSGRRYAAQVRALLPFERRAARTGPLLWGAAVGIVSCAVPAVFGLSLVPGAAAALLFLSAVVGAVGTVFALEDRAAPTTGLCPSPWWLRRSLRTASALLLLTVAWCAGAALVHQALPPAERPVFPYADAAVAALALSLLAMALALLTARFTQGRGNGAAAASAFALCVLVLLFLPSGIELFSSPEDLPRWEAAAARWDVFALLLAPVTALLHRQPPPREGGNGKRRGVSPALGRGPGARDLRRSQHDHQ</sequence>
<dbReference type="STRING" id="1901.BB341_19960"/>
<name>E2Q2Y6_STRCL</name>
<dbReference type="Proteomes" id="UP000002357">
    <property type="component" value="Chromosome"/>
</dbReference>